<evidence type="ECO:0000259" key="2">
    <source>
        <dbReference type="Pfam" id="PF17806"/>
    </source>
</evidence>
<dbReference type="STRING" id="1120990.SAMN03080614_100213"/>
<proteinExistence type="predicted"/>
<dbReference type="PANTHER" id="PTHR42949">
    <property type="entry name" value="ANAEROBIC GLYCEROL-3-PHOSPHATE DEHYDROGENASE SUBUNIT B"/>
    <property type="match status" value="1"/>
</dbReference>
<gene>
    <name evidence="3" type="ORF">SAMN03080614_100213</name>
</gene>
<dbReference type="CDD" id="cd19946">
    <property type="entry name" value="GlpA-like_Fer2_BFD-like"/>
    <property type="match status" value="1"/>
</dbReference>
<keyword evidence="4" id="KW-1185">Reference proteome</keyword>
<feature type="domain" description="SoxA A3" evidence="2">
    <location>
        <begin position="7"/>
        <end position="84"/>
    </location>
</feature>
<evidence type="ECO:0000313" key="3">
    <source>
        <dbReference type="EMBL" id="SES65157.1"/>
    </source>
</evidence>
<evidence type="ECO:0000313" key="4">
    <source>
        <dbReference type="Proteomes" id="UP000243819"/>
    </source>
</evidence>
<dbReference type="RefSeq" id="WP_091348018.1">
    <property type="nucleotide sequence ID" value="NZ_FOIF01000002.1"/>
</dbReference>
<dbReference type="Proteomes" id="UP000243819">
    <property type="component" value="Unassembled WGS sequence"/>
</dbReference>
<dbReference type="OrthoDB" id="9801699at2"/>
<dbReference type="InterPro" id="IPR051691">
    <property type="entry name" value="Metab_Enz_Cyan_OpOx_G3PDH"/>
</dbReference>
<dbReference type="EMBL" id="FOIF01000002">
    <property type="protein sequence ID" value="SES65157.1"/>
    <property type="molecule type" value="Genomic_DNA"/>
</dbReference>
<dbReference type="GO" id="GO:0016491">
    <property type="term" value="F:oxidoreductase activity"/>
    <property type="evidence" value="ECO:0007669"/>
    <property type="project" value="UniProtKB-KW"/>
</dbReference>
<evidence type="ECO:0000256" key="1">
    <source>
        <dbReference type="ARBA" id="ARBA00023002"/>
    </source>
</evidence>
<reference evidence="4" key="1">
    <citation type="submission" date="2016-10" db="EMBL/GenBank/DDBJ databases">
        <authorList>
            <person name="Varghese N."/>
            <person name="Submissions S."/>
        </authorList>
    </citation>
    <scope>NUCLEOTIDE SEQUENCE [LARGE SCALE GENOMIC DNA]</scope>
    <source>
        <strain evidence="4">DSM 13577</strain>
    </source>
</reference>
<dbReference type="Pfam" id="PF17806">
    <property type="entry name" value="SO_alpha_A3"/>
    <property type="match status" value="1"/>
</dbReference>
<organism evidence="3 4">
    <name type="scientific">Anaerobranca gottschalkii DSM 13577</name>
    <dbReference type="NCBI Taxonomy" id="1120990"/>
    <lineage>
        <taxon>Bacteria</taxon>
        <taxon>Bacillati</taxon>
        <taxon>Bacillota</taxon>
        <taxon>Clostridia</taxon>
        <taxon>Eubacteriales</taxon>
        <taxon>Proteinivoracaceae</taxon>
        <taxon>Anaerobranca</taxon>
    </lineage>
</organism>
<keyword evidence="1" id="KW-0560">Oxidoreductase</keyword>
<name>A0A1H9Y894_9FIRM</name>
<protein>
    <submittedName>
        <fullName evidence="3">BFD-like [2Fe-2S] binding domain-containing protein</fullName>
    </submittedName>
</protein>
<dbReference type="InterPro" id="IPR041854">
    <property type="entry name" value="BFD-like_2Fe2S-bd_dom_sf"/>
</dbReference>
<sequence>MDENIIICRCEDVTVGEIRNLLKMGIDTPEEIKRITRCGMGSCQGRTCQGILQNLLSKETGKEIEEIKQHKLRPPCKPVFLGVFGGFKDEK</sequence>
<dbReference type="InterPro" id="IPR041117">
    <property type="entry name" value="SoxA_A3"/>
</dbReference>
<accession>A0A1H9Y894</accession>
<dbReference type="AlphaFoldDB" id="A0A1H9Y894"/>
<dbReference type="Gene3D" id="1.10.10.1100">
    <property type="entry name" value="BFD-like [2Fe-2S]-binding domain"/>
    <property type="match status" value="1"/>
</dbReference>
<dbReference type="PANTHER" id="PTHR42949:SF3">
    <property type="entry name" value="ANAEROBIC GLYCEROL-3-PHOSPHATE DEHYDROGENASE SUBUNIT B"/>
    <property type="match status" value="1"/>
</dbReference>